<dbReference type="InterPro" id="IPR011006">
    <property type="entry name" value="CheY-like_superfamily"/>
</dbReference>
<keyword evidence="1 2" id="KW-0597">Phosphoprotein</keyword>
<reference evidence="5" key="1">
    <citation type="journal article" date="2019" name="Int. J. Syst. Evol. Microbiol.">
        <title>The Global Catalogue of Microorganisms (GCM) 10K type strain sequencing project: providing services to taxonomists for standard genome sequencing and annotation.</title>
        <authorList>
            <consortium name="The Broad Institute Genomics Platform"/>
            <consortium name="The Broad Institute Genome Sequencing Center for Infectious Disease"/>
            <person name="Wu L."/>
            <person name="Ma J."/>
        </authorList>
    </citation>
    <scope>NUCLEOTIDE SEQUENCE [LARGE SCALE GENOMIC DNA]</scope>
    <source>
        <strain evidence="5">JCM 16601</strain>
    </source>
</reference>
<name>A0ABP7P769_9SPHI</name>
<keyword evidence="5" id="KW-1185">Reference proteome</keyword>
<dbReference type="Proteomes" id="UP001500742">
    <property type="component" value="Unassembled WGS sequence"/>
</dbReference>
<protein>
    <submittedName>
        <fullName evidence="4">Response regulator</fullName>
    </submittedName>
</protein>
<evidence type="ECO:0000256" key="2">
    <source>
        <dbReference type="PROSITE-ProRule" id="PRU00169"/>
    </source>
</evidence>
<accession>A0ABP7P769</accession>
<organism evidence="4 5">
    <name type="scientific">Mucilaginibacter dorajii</name>
    <dbReference type="NCBI Taxonomy" id="692994"/>
    <lineage>
        <taxon>Bacteria</taxon>
        <taxon>Pseudomonadati</taxon>
        <taxon>Bacteroidota</taxon>
        <taxon>Sphingobacteriia</taxon>
        <taxon>Sphingobacteriales</taxon>
        <taxon>Sphingobacteriaceae</taxon>
        <taxon>Mucilaginibacter</taxon>
    </lineage>
</organism>
<dbReference type="InterPro" id="IPR050595">
    <property type="entry name" value="Bact_response_regulator"/>
</dbReference>
<sequence>MLKNILIIEDDADILSTVESVLTYNNFAVTGLSHTHDIIESIKAHRPDLVLTDYMLPGMNGGKICQMIKSTQETKHIPVILMSAYHRQAISLANFNYDIYLPKPFDIDKLVKAINKLLN</sequence>
<proteinExistence type="predicted"/>
<evidence type="ECO:0000313" key="5">
    <source>
        <dbReference type="Proteomes" id="UP001500742"/>
    </source>
</evidence>
<dbReference type="PANTHER" id="PTHR44591:SF3">
    <property type="entry name" value="RESPONSE REGULATORY DOMAIN-CONTAINING PROTEIN"/>
    <property type="match status" value="1"/>
</dbReference>
<dbReference type="SMART" id="SM00448">
    <property type="entry name" value="REC"/>
    <property type="match status" value="1"/>
</dbReference>
<feature type="modified residue" description="4-aspartylphosphate" evidence="2">
    <location>
        <position position="53"/>
    </location>
</feature>
<dbReference type="PROSITE" id="PS50110">
    <property type="entry name" value="RESPONSE_REGULATORY"/>
    <property type="match status" value="1"/>
</dbReference>
<evidence type="ECO:0000313" key="4">
    <source>
        <dbReference type="EMBL" id="GAA3960426.1"/>
    </source>
</evidence>
<comment type="caution">
    <text evidence="4">The sequence shown here is derived from an EMBL/GenBank/DDBJ whole genome shotgun (WGS) entry which is preliminary data.</text>
</comment>
<feature type="domain" description="Response regulatory" evidence="3">
    <location>
        <begin position="4"/>
        <end position="118"/>
    </location>
</feature>
<evidence type="ECO:0000256" key="1">
    <source>
        <dbReference type="ARBA" id="ARBA00022553"/>
    </source>
</evidence>
<dbReference type="Pfam" id="PF00072">
    <property type="entry name" value="Response_reg"/>
    <property type="match status" value="1"/>
</dbReference>
<dbReference type="EMBL" id="BAAAZC010000004">
    <property type="protein sequence ID" value="GAA3960426.1"/>
    <property type="molecule type" value="Genomic_DNA"/>
</dbReference>
<evidence type="ECO:0000259" key="3">
    <source>
        <dbReference type="PROSITE" id="PS50110"/>
    </source>
</evidence>
<dbReference type="PANTHER" id="PTHR44591">
    <property type="entry name" value="STRESS RESPONSE REGULATOR PROTEIN 1"/>
    <property type="match status" value="1"/>
</dbReference>
<dbReference type="SUPFAM" id="SSF52172">
    <property type="entry name" value="CheY-like"/>
    <property type="match status" value="1"/>
</dbReference>
<dbReference type="InterPro" id="IPR001789">
    <property type="entry name" value="Sig_transdc_resp-reg_receiver"/>
</dbReference>
<gene>
    <name evidence="4" type="ORF">GCM10022210_05190</name>
</gene>
<dbReference type="Gene3D" id="3.40.50.2300">
    <property type="match status" value="1"/>
</dbReference>
<dbReference type="RefSeq" id="WP_259090932.1">
    <property type="nucleotide sequence ID" value="NZ_BAAAZC010000004.1"/>
</dbReference>